<keyword evidence="2" id="KW-1185">Reference proteome</keyword>
<proteinExistence type="predicted"/>
<sequence length="129" mass="14426">MKKKVFILGLILVGVGFGVYKYLYQGHRDIATEEANYTATVNDIFNAFTTNDSLANAKYLDKTVALRGKISTIDFENKIVTVDEKVSARFTGKLPESIKPQDSINLKGRLVGFDDLLEEIQMDQCSIVK</sequence>
<dbReference type="Pfam" id="PF12869">
    <property type="entry name" value="tRNA_anti-like"/>
    <property type="match status" value="1"/>
</dbReference>
<reference evidence="1 2" key="1">
    <citation type="submission" date="2024-04" db="EMBL/GenBank/DDBJ databases">
        <title>draft genome sequnece of Flavobacterium buctense JCM 30750.</title>
        <authorList>
            <person name="Kim D.-U."/>
        </authorList>
    </citation>
    <scope>NUCLEOTIDE SEQUENCE [LARGE SCALE GENOMIC DNA]</scope>
    <source>
        <strain evidence="1 2">JCM 30750</strain>
    </source>
</reference>
<comment type="caution">
    <text evidence="1">The sequence shown here is derived from an EMBL/GenBank/DDBJ whole genome shotgun (WGS) entry which is preliminary data.</text>
</comment>
<evidence type="ECO:0000313" key="2">
    <source>
        <dbReference type="Proteomes" id="UP001491349"/>
    </source>
</evidence>
<evidence type="ECO:0008006" key="3">
    <source>
        <dbReference type="Google" id="ProtNLM"/>
    </source>
</evidence>
<gene>
    <name evidence="1" type="ORF">WMW71_04840</name>
</gene>
<dbReference type="RefSeq" id="WP_187660142.1">
    <property type="nucleotide sequence ID" value="NZ_JACTAB010000003.1"/>
</dbReference>
<organism evidence="1 2">
    <name type="scientific">Flavobacterium buctense</name>
    <dbReference type="NCBI Taxonomy" id="1648146"/>
    <lineage>
        <taxon>Bacteria</taxon>
        <taxon>Pseudomonadati</taxon>
        <taxon>Bacteroidota</taxon>
        <taxon>Flavobacteriia</taxon>
        <taxon>Flavobacteriales</taxon>
        <taxon>Flavobacteriaceae</taxon>
        <taxon>Flavobacterium</taxon>
    </lineage>
</organism>
<name>A0ABU9E170_9FLAO</name>
<protein>
    <recommendedName>
        <fullName evidence="3">tRNA_anti-like</fullName>
    </recommendedName>
</protein>
<dbReference type="InterPro" id="IPR024422">
    <property type="entry name" value="Protein_unknown_function_OB"/>
</dbReference>
<dbReference type="EMBL" id="JBBPCB010000002">
    <property type="protein sequence ID" value="MEK8179659.1"/>
    <property type="molecule type" value="Genomic_DNA"/>
</dbReference>
<dbReference type="Proteomes" id="UP001491349">
    <property type="component" value="Unassembled WGS sequence"/>
</dbReference>
<accession>A0ABU9E170</accession>
<evidence type="ECO:0000313" key="1">
    <source>
        <dbReference type="EMBL" id="MEK8179659.1"/>
    </source>
</evidence>